<feature type="compositionally biased region" description="Polar residues" evidence="1">
    <location>
        <begin position="131"/>
        <end position="162"/>
    </location>
</feature>
<keyword evidence="3" id="KW-1185">Reference proteome</keyword>
<accession>A0A3P7JKP4</accession>
<feature type="compositionally biased region" description="Polar residues" evidence="1">
    <location>
        <begin position="23"/>
        <end position="37"/>
    </location>
</feature>
<feature type="compositionally biased region" description="Low complexity" evidence="1">
    <location>
        <begin position="41"/>
        <end position="55"/>
    </location>
</feature>
<dbReference type="Proteomes" id="UP000270094">
    <property type="component" value="Unassembled WGS sequence"/>
</dbReference>
<gene>
    <name evidence="2" type="ORF">SVUK_LOCUS19044</name>
</gene>
<reference evidence="2 3" key="1">
    <citation type="submission" date="2018-11" db="EMBL/GenBank/DDBJ databases">
        <authorList>
            <consortium name="Pathogen Informatics"/>
        </authorList>
    </citation>
    <scope>NUCLEOTIDE SEQUENCE [LARGE SCALE GENOMIC DNA]</scope>
</reference>
<sequence>GEEPSEVNKLPKVEANIDEGKTTESSLTAQPEENTVIPSAVVVSLSPETSSSSSSLNTEAGANTSSAPSTTATPASEERHSTTEKIEETTEEGSGEAAIEGGIVPKLEANADEKSSTEPAFVTSGRDMERPTTSNPADSLDHFSSSRPLDSSSVNKTTSSAPGNEREEFLINRTLIDRDRPHNINLPVNVGFVPGSEPDSMRESEEEEGSEKTDIQKEPDYEDTTTTKNIRPTNATTTVAGTYIIVFMPC</sequence>
<feature type="region of interest" description="Disordered" evidence="1">
    <location>
        <begin position="187"/>
        <end position="230"/>
    </location>
</feature>
<evidence type="ECO:0000313" key="2">
    <source>
        <dbReference type="EMBL" id="VDM84046.1"/>
    </source>
</evidence>
<feature type="compositionally biased region" description="Low complexity" evidence="1">
    <location>
        <begin position="62"/>
        <end position="75"/>
    </location>
</feature>
<proteinExistence type="predicted"/>
<organism evidence="2 3">
    <name type="scientific">Strongylus vulgaris</name>
    <name type="common">Blood worm</name>
    <dbReference type="NCBI Taxonomy" id="40348"/>
    <lineage>
        <taxon>Eukaryota</taxon>
        <taxon>Metazoa</taxon>
        <taxon>Ecdysozoa</taxon>
        <taxon>Nematoda</taxon>
        <taxon>Chromadorea</taxon>
        <taxon>Rhabditida</taxon>
        <taxon>Rhabditina</taxon>
        <taxon>Rhabditomorpha</taxon>
        <taxon>Strongyloidea</taxon>
        <taxon>Strongylidae</taxon>
        <taxon>Strongylus</taxon>
    </lineage>
</organism>
<feature type="compositionally biased region" description="Basic and acidic residues" evidence="1">
    <location>
        <begin position="76"/>
        <end position="88"/>
    </location>
</feature>
<dbReference type="AlphaFoldDB" id="A0A3P7JKP4"/>
<feature type="region of interest" description="Disordered" evidence="1">
    <location>
        <begin position="1"/>
        <end position="168"/>
    </location>
</feature>
<feature type="non-terminal residue" evidence="2">
    <location>
        <position position="1"/>
    </location>
</feature>
<name>A0A3P7JKP4_STRVU</name>
<evidence type="ECO:0000256" key="1">
    <source>
        <dbReference type="SAM" id="MobiDB-lite"/>
    </source>
</evidence>
<protein>
    <submittedName>
        <fullName evidence="2">Uncharacterized protein</fullName>
    </submittedName>
</protein>
<evidence type="ECO:0000313" key="3">
    <source>
        <dbReference type="Proteomes" id="UP000270094"/>
    </source>
</evidence>
<feature type="compositionally biased region" description="Basic and acidic residues" evidence="1">
    <location>
        <begin position="210"/>
        <end position="219"/>
    </location>
</feature>
<dbReference type="EMBL" id="UYYB01127129">
    <property type="protein sequence ID" value="VDM84046.1"/>
    <property type="molecule type" value="Genomic_DNA"/>
</dbReference>